<evidence type="ECO:0000256" key="1">
    <source>
        <dbReference type="ARBA" id="ARBA00004173"/>
    </source>
</evidence>
<accession>A0A1D1XG58</accession>
<dbReference type="GO" id="GO:0042030">
    <property type="term" value="F:ATPase inhibitor activity"/>
    <property type="evidence" value="ECO:0007669"/>
    <property type="project" value="InterPro"/>
</dbReference>
<comment type="similarity">
    <text evidence="2">Belongs to the ATPase inhibitor family.</text>
</comment>
<evidence type="ECO:0000313" key="5">
    <source>
        <dbReference type="EMBL" id="JAT41387.1"/>
    </source>
</evidence>
<reference evidence="5" key="1">
    <citation type="submission" date="2015-07" db="EMBL/GenBank/DDBJ databases">
        <title>Transcriptome Assembly of Anthurium amnicola.</title>
        <authorList>
            <person name="Suzuki J."/>
        </authorList>
    </citation>
    <scope>NUCLEOTIDE SEQUENCE</scope>
</reference>
<keyword evidence="4" id="KW-0175">Coiled coil</keyword>
<dbReference type="EMBL" id="GDJX01026549">
    <property type="protein sequence ID" value="JAT41387.1"/>
    <property type="molecule type" value="Transcribed_RNA"/>
</dbReference>
<sequence>KLFTMRSVLSRSGTFRFINNVSAARFYRTLASPQMVVTNTVFTRPRYFVSGPEGHIRDATDSTFSKKEKAVEDQWIRTQDAEKIKHLREELSKQKEKLKELEEDIDELSDKNKKKD</sequence>
<dbReference type="Pfam" id="PF04568">
    <property type="entry name" value="IATP"/>
    <property type="match status" value="1"/>
</dbReference>
<evidence type="ECO:0000256" key="3">
    <source>
        <dbReference type="ARBA" id="ARBA00023128"/>
    </source>
</evidence>
<dbReference type="GO" id="GO:0005739">
    <property type="term" value="C:mitochondrion"/>
    <property type="evidence" value="ECO:0007669"/>
    <property type="project" value="UniProtKB-SubCell"/>
</dbReference>
<gene>
    <name evidence="5" type="primary">INH1_1</name>
    <name evidence="5" type="ORF">g.11403</name>
</gene>
<evidence type="ECO:0000256" key="4">
    <source>
        <dbReference type="SAM" id="Coils"/>
    </source>
</evidence>
<name>A0A1D1XG58_9ARAE</name>
<dbReference type="Gene3D" id="1.20.5.500">
    <property type="entry name" value="Single helix bin"/>
    <property type="match status" value="1"/>
</dbReference>
<comment type="subcellular location">
    <subcellularLocation>
        <location evidence="1">Mitochondrion</location>
    </subcellularLocation>
</comment>
<organism evidence="5">
    <name type="scientific">Anthurium amnicola</name>
    <dbReference type="NCBI Taxonomy" id="1678845"/>
    <lineage>
        <taxon>Eukaryota</taxon>
        <taxon>Viridiplantae</taxon>
        <taxon>Streptophyta</taxon>
        <taxon>Embryophyta</taxon>
        <taxon>Tracheophyta</taxon>
        <taxon>Spermatophyta</taxon>
        <taxon>Magnoliopsida</taxon>
        <taxon>Liliopsida</taxon>
        <taxon>Araceae</taxon>
        <taxon>Pothoideae</taxon>
        <taxon>Potheae</taxon>
        <taxon>Anthurium</taxon>
    </lineage>
</organism>
<feature type="coiled-coil region" evidence="4">
    <location>
        <begin position="77"/>
        <end position="111"/>
    </location>
</feature>
<dbReference type="AlphaFoldDB" id="A0A1D1XG58"/>
<keyword evidence="3" id="KW-0496">Mitochondrion</keyword>
<feature type="non-terminal residue" evidence="5">
    <location>
        <position position="1"/>
    </location>
</feature>
<dbReference type="InterPro" id="IPR007648">
    <property type="entry name" value="ATPase_inhibitor_mt"/>
</dbReference>
<protein>
    <submittedName>
        <fullName evidence="5">ATPase inhibitor, mitochondrial</fullName>
    </submittedName>
</protein>
<evidence type="ECO:0000256" key="2">
    <source>
        <dbReference type="ARBA" id="ARBA00010901"/>
    </source>
</evidence>
<proteinExistence type="inferred from homology"/>